<evidence type="ECO:0000256" key="2">
    <source>
        <dbReference type="ARBA" id="ARBA00023043"/>
    </source>
</evidence>
<evidence type="ECO:0000256" key="3">
    <source>
        <dbReference type="PROSITE-ProRule" id="PRU00023"/>
    </source>
</evidence>
<dbReference type="PANTHER" id="PTHR24186">
    <property type="entry name" value="PROTEIN PHOSPHATASE 1 REGULATORY SUBUNIT"/>
    <property type="match status" value="1"/>
</dbReference>
<dbReference type="PANTHER" id="PTHR24186:SF37">
    <property type="entry name" value="PGG DOMAIN-CONTAINING PROTEIN"/>
    <property type="match status" value="1"/>
</dbReference>
<organism evidence="4">
    <name type="scientific">Sesamum radiatum</name>
    <name type="common">Black benniseed</name>
    <dbReference type="NCBI Taxonomy" id="300843"/>
    <lineage>
        <taxon>Eukaryota</taxon>
        <taxon>Viridiplantae</taxon>
        <taxon>Streptophyta</taxon>
        <taxon>Embryophyta</taxon>
        <taxon>Tracheophyta</taxon>
        <taxon>Spermatophyta</taxon>
        <taxon>Magnoliopsida</taxon>
        <taxon>eudicotyledons</taxon>
        <taxon>Gunneridae</taxon>
        <taxon>Pentapetalae</taxon>
        <taxon>asterids</taxon>
        <taxon>lamiids</taxon>
        <taxon>Lamiales</taxon>
        <taxon>Pedaliaceae</taxon>
        <taxon>Sesamum</taxon>
    </lineage>
</organism>
<sequence length="204" mass="22962">MEQRLFEAARLGNLQALYDAHGNDNSFLQKLHSWGRPETPLHLATMFGQPEFVREYMRLSSISARQLSQLNQDGYSPLHLASANGHLEIVQSLLEFGEQNSFVEELCMKADIEGRTALHCAVVSGKINVIDVLLDHCPQAARKETVQKETILHLAVKHHQQESLKFLIDHKLGSLVESLLNLEDREGNTILHLATAIRQLEVTP</sequence>
<dbReference type="Gene3D" id="1.25.40.20">
    <property type="entry name" value="Ankyrin repeat-containing domain"/>
    <property type="match status" value="1"/>
</dbReference>
<dbReference type="PROSITE" id="PS50297">
    <property type="entry name" value="ANK_REP_REGION"/>
    <property type="match status" value="2"/>
</dbReference>
<dbReference type="EMBL" id="JACGWJ010000011">
    <property type="protein sequence ID" value="KAL0387771.1"/>
    <property type="molecule type" value="Genomic_DNA"/>
</dbReference>
<comment type="caution">
    <text evidence="4">The sequence shown here is derived from an EMBL/GenBank/DDBJ whole genome shotgun (WGS) entry which is preliminary data.</text>
</comment>
<feature type="repeat" description="ANK" evidence="3">
    <location>
        <begin position="73"/>
        <end position="105"/>
    </location>
</feature>
<evidence type="ECO:0000313" key="4">
    <source>
        <dbReference type="EMBL" id="KAL0387771.1"/>
    </source>
</evidence>
<reference evidence="4" key="1">
    <citation type="submission" date="2020-06" db="EMBL/GenBank/DDBJ databases">
        <authorList>
            <person name="Li T."/>
            <person name="Hu X."/>
            <person name="Zhang T."/>
            <person name="Song X."/>
            <person name="Zhang H."/>
            <person name="Dai N."/>
            <person name="Sheng W."/>
            <person name="Hou X."/>
            <person name="Wei L."/>
        </authorList>
    </citation>
    <scope>NUCLEOTIDE SEQUENCE</scope>
    <source>
        <strain evidence="4">G02</strain>
        <tissue evidence="4">Leaf</tissue>
    </source>
</reference>
<dbReference type="SUPFAM" id="SSF48403">
    <property type="entry name" value="Ankyrin repeat"/>
    <property type="match status" value="1"/>
</dbReference>
<keyword evidence="2 3" id="KW-0040">ANK repeat</keyword>
<proteinExistence type="predicted"/>
<reference evidence="4" key="2">
    <citation type="journal article" date="2024" name="Plant">
        <title>Genomic evolution and insights into agronomic trait innovations of Sesamum species.</title>
        <authorList>
            <person name="Miao H."/>
            <person name="Wang L."/>
            <person name="Qu L."/>
            <person name="Liu H."/>
            <person name="Sun Y."/>
            <person name="Le M."/>
            <person name="Wang Q."/>
            <person name="Wei S."/>
            <person name="Zheng Y."/>
            <person name="Lin W."/>
            <person name="Duan Y."/>
            <person name="Cao H."/>
            <person name="Xiong S."/>
            <person name="Wang X."/>
            <person name="Wei L."/>
            <person name="Li C."/>
            <person name="Ma Q."/>
            <person name="Ju M."/>
            <person name="Zhao R."/>
            <person name="Li G."/>
            <person name="Mu C."/>
            <person name="Tian Q."/>
            <person name="Mei H."/>
            <person name="Zhang T."/>
            <person name="Gao T."/>
            <person name="Zhang H."/>
        </authorList>
    </citation>
    <scope>NUCLEOTIDE SEQUENCE</scope>
    <source>
        <strain evidence="4">G02</strain>
    </source>
</reference>
<accession>A0AAW2S5H8</accession>
<dbReference type="GO" id="GO:0005886">
    <property type="term" value="C:plasma membrane"/>
    <property type="evidence" value="ECO:0007669"/>
    <property type="project" value="TreeGrafter"/>
</dbReference>
<dbReference type="InterPro" id="IPR036770">
    <property type="entry name" value="Ankyrin_rpt-contain_sf"/>
</dbReference>
<name>A0AAW2S5H8_SESRA</name>
<dbReference type="Pfam" id="PF12796">
    <property type="entry name" value="Ank_2"/>
    <property type="match status" value="2"/>
</dbReference>
<dbReference type="PROSITE" id="PS50088">
    <property type="entry name" value="ANK_REPEAT"/>
    <property type="match status" value="2"/>
</dbReference>
<protein>
    <submittedName>
        <fullName evidence="4">Uncharacterized protein</fullName>
    </submittedName>
</protein>
<dbReference type="SMART" id="SM00248">
    <property type="entry name" value="ANK"/>
    <property type="match status" value="4"/>
</dbReference>
<dbReference type="InterPro" id="IPR002110">
    <property type="entry name" value="Ankyrin_rpt"/>
</dbReference>
<feature type="repeat" description="ANK" evidence="3">
    <location>
        <begin position="113"/>
        <end position="136"/>
    </location>
</feature>
<dbReference type="AlphaFoldDB" id="A0AAW2S5H8"/>
<evidence type="ECO:0000256" key="1">
    <source>
        <dbReference type="ARBA" id="ARBA00022737"/>
    </source>
</evidence>
<gene>
    <name evidence="4" type="ORF">Sradi_2658900</name>
</gene>
<keyword evidence="1" id="KW-0677">Repeat</keyword>